<gene>
    <name evidence="3" type="ORF">E4O92_04455</name>
</gene>
<dbReference type="AlphaFoldDB" id="A0A4Y9T425"/>
<dbReference type="GO" id="GO:0016747">
    <property type="term" value="F:acyltransferase activity, transferring groups other than amino-acyl groups"/>
    <property type="evidence" value="ECO:0007669"/>
    <property type="project" value="InterPro"/>
</dbReference>
<sequence length="396" mass="44737">MDQSGRLHSFDNLRAIMMWLGIVLHVAVNHINGPSPLPFRDPQTSAAADLILVFIHAFRMPVFFILAGYFVALLATHRGYKGMLAHRMRRLALPFAIFWPVLLVCMSVLMLVFLHIMAYGTAGIDPSLVSKQPKPPSPLNTMHMWFVYYLIWFCVFTAVLGPSVERVPARLRNAVATGFRTLASNWWGMPVLAIPLAIVGSFYRAGILSPSGSFIPNMNELVHNGLFFVFGLYLYRHQDFLFPLYTKKCWRNVIAGFVVFVIVLATFKPYTTDPHRVPYFEALIGFLYNLISWLWSLALIGLFLRYLPAQNRVLRYVSESSYWVFLVHMLGTIGFGAILYSQPLGALTKMALNILATTVACLLTYHLLVRHTLIGVLLNGRREPKATQMPVPVANT</sequence>
<feature type="transmembrane region" description="Helical" evidence="1">
    <location>
        <begin position="287"/>
        <end position="308"/>
    </location>
</feature>
<feature type="transmembrane region" description="Helical" evidence="1">
    <location>
        <begin position="51"/>
        <end position="75"/>
    </location>
</feature>
<feature type="transmembrane region" description="Helical" evidence="1">
    <location>
        <begin position="96"/>
        <end position="122"/>
    </location>
</feature>
<dbReference type="PANTHER" id="PTHR36927:SF1">
    <property type="entry name" value="MDO-LIKE PROTEIN"/>
    <property type="match status" value="1"/>
</dbReference>
<dbReference type="RefSeq" id="WP_135188546.1">
    <property type="nucleotide sequence ID" value="NZ_SPUM01000029.1"/>
</dbReference>
<protein>
    <submittedName>
        <fullName evidence="3">Acyltransferase</fullName>
    </submittedName>
</protein>
<dbReference type="InterPro" id="IPR002656">
    <property type="entry name" value="Acyl_transf_3_dom"/>
</dbReference>
<accession>A0A4Y9T425</accession>
<feature type="transmembrane region" description="Helical" evidence="1">
    <location>
        <begin position="182"/>
        <end position="201"/>
    </location>
</feature>
<evidence type="ECO:0000313" key="4">
    <source>
        <dbReference type="Proteomes" id="UP000297258"/>
    </source>
</evidence>
<feature type="domain" description="Acyltransferase 3" evidence="2">
    <location>
        <begin position="8"/>
        <end position="365"/>
    </location>
</feature>
<organism evidence="3 4">
    <name type="scientific">Massilia horti</name>
    <dbReference type="NCBI Taxonomy" id="2562153"/>
    <lineage>
        <taxon>Bacteria</taxon>
        <taxon>Pseudomonadati</taxon>
        <taxon>Pseudomonadota</taxon>
        <taxon>Betaproteobacteria</taxon>
        <taxon>Burkholderiales</taxon>
        <taxon>Oxalobacteraceae</taxon>
        <taxon>Telluria group</taxon>
        <taxon>Massilia</taxon>
    </lineage>
</organism>
<evidence type="ECO:0000259" key="2">
    <source>
        <dbReference type="Pfam" id="PF01757"/>
    </source>
</evidence>
<dbReference type="Pfam" id="PF01757">
    <property type="entry name" value="Acyl_transf_3"/>
    <property type="match status" value="1"/>
</dbReference>
<reference evidence="3 4" key="1">
    <citation type="submission" date="2019-03" db="EMBL/GenBank/DDBJ databases">
        <title>Draft genome of Massilia hortus sp. nov., a novel bacterial species of the Oxalobacteraceae family.</title>
        <authorList>
            <person name="Peta V."/>
            <person name="Raths R."/>
            <person name="Bucking H."/>
        </authorList>
    </citation>
    <scope>NUCLEOTIDE SEQUENCE [LARGE SCALE GENOMIC DNA]</scope>
    <source>
        <strain evidence="3 4">ONC3</strain>
    </source>
</reference>
<dbReference type="OrthoDB" id="5504996at2"/>
<comment type="caution">
    <text evidence="3">The sequence shown here is derived from an EMBL/GenBank/DDBJ whole genome shotgun (WGS) entry which is preliminary data.</text>
</comment>
<keyword evidence="1" id="KW-0472">Membrane</keyword>
<feature type="transmembrane region" description="Helical" evidence="1">
    <location>
        <begin position="142"/>
        <end position="161"/>
    </location>
</feature>
<name>A0A4Y9T425_9BURK</name>
<keyword evidence="1" id="KW-0812">Transmembrane</keyword>
<dbReference type="EMBL" id="SPUM01000029">
    <property type="protein sequence ID" value="TFW34184.1"/>
    <property type="molecule type" value="Genomic_DNA"/>
</dbReference>
<feature type="transmembrane region" description="Helical" evidence="1">
    <location>
        <begin position="221"/>
        <end position="237"/>
    </location>
</feature>
<evidence type="ECO:0000256" key="1">
    <source>
        <dbReference type="SAM" id="Phobius"/>
    </source>
</evidence>
<feature type="transmembrane region" description="Helical" evidence="1">
    <location>
        <begin position="12"/>
        <end position="31"/>
    </location>
</feature>
<keyword evidence="3" id="KW-0012">Acyltransferase</keyword>
<keyword evidence="1" id="KW-1133">Transmembrane helix</keyword>
<evidence type="ECO:0000313" key="3">
    <source>
        <dbReference type="EMBL" id="TFW34184.1"/>
    </source>
</evidence>
<keyword evidence="3" id="KW-0808">Transferase</keyword>
<dbReference type="PANTHER" id="PTHR36927">
    <property type="entry name" value="BLR4337 PROTEIN"/>
    <property type="match status" value="1"/>
</dbReference>
<feature type="transmembrane region" description="Helical" evidence="1">
    <location>
        <begin position="346"/>
        <end position="368"/>
    </location>
</feature>
<feature type="transmembrane region" description="Helical" evidence="1">
    <location>
        <begin position="320"/>
        <end position="340"/>
    </location>
</feature>
<proteinExistence type="predicted"/>
<dbReference type="InterPro" id="IPR050623">
    <property type="entry name" value="Glucan_succinyl_AcylTrfase"/>
</dbReference>
<keyword evidence="4" id="KW-1185">Reference proteome</keyword>
<feature type="transmembrane region" description="Helical" evidence="1">
    <location>
        <begin position="249"/>
        <end position="267"/>
    </location>
</feature>
<dbReference type="Proteomes" id="UP000297258">
    <property type="component" value="Unassembled WGS sequence"/>
</dbReference>